<proteinExistence type="predicted"/>
<accession>A0AAN7TF59</accession>
<evidence type="ECO:0000313" key="2">
    <source>
        <dbReference type="Proteomes" id="UP001310890"/>
    </source>
</evidence>
<protein>
    <submittedName>
        <fullName evidence="1">Uncharacterized protein</fullName>
    </submittedName>
</protein>
<name>A0AAN7TF59_9PEZI</name>
<sequence>MLRFPPWDRMAASISKLPKDHILRLIDEEVKQYRAESLENYLQVGEGPHVHPSNNAHELHNALGKWIGWSEYIVEEWASPGKALTVRLTRHAKVQILHMGRWKSITEFLTLGNQLGAPHEKFHGSLWQWWRLNGKHFPLLDLPRELRDQIYAFSHGPQNHPFPSSKLRRPGQYPWPFQSPLPGFNLIRTKKQVARESLEVLYLQVPFLLQHIGLFSRLLLSPRSPLERIRRLELALSHRQFFRLFGLATSASSDGSSDRFMPGYAASRRVRALRRMELTSLTLRVARPSWSTENDDFDGACQLEVVKWLQESALPWVRGHPVTVTGYIKDAQKVPFEEACRAEQKRFGLWRKQKDAVDGTVGNLVEYDEWADMVDGEVDGGVRVDGGDVLAMESKQGRDERGPRVLPPRCYCVAPCKLKTSSAKQ</sequence>
<organism evidence="1 2">
    <name type="scientific">Meristemomyces frigidus</name>
    <dbReference type="NCBI Taxonomy" id="1508187"/>
    <lineage>
        <taxon>Eukaryota</taxon>
        <taxon>Fungi</taxon>
        <taxon>Dikarya</taxon>
        <taxon>Ascomycota</taxon>
        <taxon>Pezizomycotina</taxon>
        <taxon>Dothideomycetes</taxon>
        <taxon>Dothideomycetidae</taxon>
        <taxon>Mycosphaerellales</taxon>
        <taxon>Teratosphaeriaceae</taxon>
        <taxon>Meristemomyces</taxon>
    </lineage>
</organism>
<gene>
    <name evidence="1" type="ORF">LTR62_002776</name>
</gene>
<dbReference type="EMBL" id="JAVRRL010000195">
    <property type="protein sequence ID" value="KAK5104850.1"/>
    <property type="molecule type" value="Genomic_DNA"/>
</dbReference>
<dbReference type="AlphaFoldDB" id="A0AAN7TF59"/>
<dbReference type="Proteomes" id="UP001310890">
    <property type="component" value="Unassembled WGS sequence"/>
</dbReference>
<evidence type="ECO:0000313" key="1">
    <source>
        <dbReference type="EMBL" id="KAK5104850.1"/>
    </source>
</evidence>
<comment type="caution">
    <text evidence="1">The sequence shown here is derived from an EMBL/GenBank/DDBJ whole genome shotgun (WGS) entry which is preliminary data.</text>
</comment>
<reference evidence="1" key="1">
    <citation type="submission" date="2023-08" db="EMBL/GenBank/DDBJ databases">
        <title>Black Yeasts Isolated from many extreme environments.</title>
        <authorList>
            <person name="Coleine C."/>
            <person name="Stajich J.E."/>
            <person name="Selbmann L."/>
        </authorList>
    </citation>
    <scope>NUCLEOTIDE SEQUENCE</scope>
    <source>
        <strain evidence="1">CCFEE 5401</strain>
    </source>
</reference>